<dbReference type="EMBL" id="CP147247">
    <property type="protein sequence ID" value="WYJ90168.1"/>
    <property type="molecule type" value="Genomic_DNA"/>
</dbReference>
<sequence>MNCYLWELEAILEGLSLKSVDDREKLVELAFNLRYVMNAKKPKVSKVFKKDKEENRIKKAFRNIKEKAYDRERVDRIRESLEYFKKRR</sequence>
<organism evidence="1">
    <name type="scientific">Candidatus Enterococcus clewellii</name>
    <dbReference type="NCBI Taxonomy" id="1834193"/>
    <lineage>
        <taxon>Bacteria</taxon>
        <taxon>Bacillati</taxon>
        <taxon>Bacillota</taxon>
        <taxon>Bacilli</taxon>
        <taxon>Lactobacillales</taxon>
        <taxon>Enterococcaceae</taxon>
        <taxon>Enterococcus</taxon>
    </lineage>
</organism>
<dbReference type="AlphaFoldDB" id="A0A242K3G0"/>
<dbReference type="EMBL" id="NGMM01000005">
    <property type="protein sequence ID" value="OTP13441.1"/>
    <property type="molecule type" value="Genomic_DNA"/>
</dbReference>
<evidence type="ECO:0000313" key="2">
    <source>
        <dbReference type="EMBL" id="WYJ90168.1"/>
    </source>
</evidence>
<name>A0A242K3G0_9ENTE</name>
<proteinExistence type="predicted"/>
<dbReference type="OrthoDB" id="2149360at2"/>
<evidence type="ECO:0000313" key="3">
    <source>
        <dbReference type="Proteomes" id="UP000195141"/>
    </source>
</evidence>
<gene>
    <name evidence="2" type="ORF">A5888_001896</name>
    <name evidence="1" type="ORF">A5888_002919</name>
</gene>
<reference evidence="2" key="3">
    <citation type="submission" date="2024-03" db="EMBL/GenBank/DDBJ databases">
        <title>The Genome Sequence of Enterococcus sp. DIV0242b.</title>
        <authorList>
            <consortium name="The Broad Institute Genomics Platform"/>
            <consortium name="The Broad Institute Microbial Omics Core"/>
            <consortium name="The Broad Institute Genomic Center for Infectious Diseases"/>
            <person name="Earl A."/>
            <person name="Manson A."/>
            <person name="Gilmore M."/>
            <person name="Schwartman J."/>
            <person name="Shea T."/>
            <person name="Abouelleil A."/>
            <person name="Cao P."/>
            <person name="Chapman S."/>
            <person name="Cusick C."/>
            <person name="Young S."/>
            <person name="Neafsey D."/>
            <person name="Nusbaum C."/>
            <person name="Birren B."/>
        </authorList>
    </citation>
    <scope>NUCLEOTIDE SEQUENCE</scope>
    <source>
        <strain evidence="2">9E7_DIV0242</strain>
    </source>
</reference>
<reference evidence="1" key="1">
    <citation type="submission" date="2017-05" db="EMBL/GenBank/DDBJ databases">
        <title>The Genome Sequence of Enterococcus sp. 9E7_DIV0242.</title>
        <authorList>
            <consortium name="The Broad Institute Genomics Platform"/>
            <consortium name="The Broad Institute Genomic Center for Infectious Diseases"/>
            <person name="Earl A."/>
            <person name="Manson A."/>
            <person name="Schwartman J."/>
            <person name="Gilmore M."/>
            <person name="Abouelleil A."/>
            <person name="Cao P."/>
            <person name="Chapman S."/>
            <person name="Cusick C."/>
            <person name="Shea T."/>
            <person name="Young S."/>
            <person name="Neafsey D."/>
            <person name="Nusbaum C."/>
            <person name="Birren B."/>
        </authorList>
    </citation>
    <scope>NUCLEOTIDE SEQUENCE [LARGE SCALE GENOMIC DNA]</scope>
    <source>
        <strain evidence="1">9E7_DIV0242</strain>
    </source>
</reference>
<dbReference type="RefSeq" id="WP_086349938.1">
    <property type="nucleotide sequence ID" value="NZ_CP147247.1"/>
</dbReference>
<protein>
    <submittedName>
        <fullName evidence="1">Uncharacterized protein</fullName>
    </submittedName>
</protein>
<reference evidence="2" key="2">
    <citation type="submission" date="2017-05" db="EMBL/GenBank/DDBJ databases">
        <authorList>
            <consortium name="The Broad Institute Genomics Platform"/>
            <consortium name="The Broad Institute Genomic Center for Infectious Diseases"/>
            <person name="Earl A."/>
            <person name="Manson A."/>
            <person name="Schwartman J."/>
            <person name="Gilmore M."/>
            <person name="Abouelleil A."/>
            <person name="Cao P."/>
            <person name="Chapman S."/>
            <person name="Cusick C."/>
            <person name="Shea T."/>
            <person name="Young S."/>
            <person name="Neafsey D."/>
            <person name="Nusbaum C."/>
            <person name="Birren B."/>
        </authorList>
    </citation>
    <scope>NUCLEOTIDE SEQUENCE</scope>
    <source>
        <strain evidence="2">9E7_DIV0242</strain>
    </source>
</reference>
<keyword evidence="3" id="KW-1185">Reference proteome</keyword>
<accession>A0A242K3G0</accession>
<evidence type="ECO:0000313" key="1">
    <source>
        <dbReference type="EMBL" id="OTP13441.1"/>
    </source>
</evidence>
<dbReference type="Proteomes" id="UP000195141">
    <property type="component" value="Chromosome"/>
</dbReference>